<comment type="caution">
    <text evidence="1">The sequence shown here is derived from an EMBL/GenBank/DDBJ whole genome shotgun (WGS) entry which is preliminary data.</text>
</comment>
<organism evidence="1 2">
    <name type="scientific">Pistacia atlantica</name>
    <dbReference type="NCBI Taxonomy" id="434234"/>
    <lineage>
        <taxon>Eukaryota</taxon>
        <taxon>Viridiplantae</taxon>
        <taxon>Streptophyta</taxon>
        <taxon>Embryophyta</taxon>
        <taxon>Tracheophyta</taxon>
        <taxon>Spermatophyta</taxon>
        <taxon>Magnoliopsida</taxon>
        <taxon>eudicotyledons</taxon>
        <taxon>Gunneridae</taxon>
        <taxon>Pentapetalae</taxon>
        <taxon>rosids</taxon>
        <taxon>malvids</taxon>
        <taxon>Sapindales</taxon>
        <taxon>Anacardiaceae</taxon>
        <taxon>Pistacia</taxon>
    </lineage>
</organism>
<protein>
    <submittedName>
        <fullName evidence="1">Uncharacterized protein</fullName>
    </submittedName>
</protein>
<accession>A0ACC1A9W7</accession>
<dbReference type="EMBL" id="CM047907">
    <property type="protein sequence ID" value="KAJ0084114.1"/>
    <property type="molecule type" value="Genomic_DNA"/>
</dbReference>
<proteinExistence type="predicted"/>
<sequence length="67" mass="7566">MVQDTGEYKSSQKFSQKFYKTSSSTTALFQSRFHLQNWLVRQKTDGIDAPGSWAWLSASSAACDNKL</sequence>
<keyword evidence="2" id="KW-1185">Reference proteome</keyword>
<dbReference type="Proteomes" id="UP001164250">
    <property type="component" value="Chromosome 11"/>
</dbReference>
<gene>
    <name evidence="1" type="ORF">Patl1_29783</name>
</gene>
<name>A0ACC1A9W7_9ROSI</name>
<evidence type="ECO:0000313" key="2">
    <source>
        <dbReference type="Proteomes" id="UP001164250"/>
    </source>
</evidence>
<evidence type="ECO:0000313" key="1">
    <source>
        <dbReference type="EMBL" id="KAJ0084114.1"/>
    </source>
</evidence>
<reference evidence="2" key="1">
    <citation type="journal article" date="2023" name="G3 (Bethesda)">
        <title>Genome assembly and association tests identify interacting loci associated with vigor, precocity, and sex in interspecific pistachio rootstocks.</title>
        <authorList>
            <person name="Palmer W."/>
            <person name="Jacygrad E."/>
            <person name="Sagayaradj S."/>
            <person name="Cavanaugh K."/>
            <person name="Han R."/>
            <person name="Bertier L."/>
            <person name="Beede B."/>
            <person name="Kafkas S."/>
            <person name="Golino D."/>
            <person name="Preece J."/>
            <person name="Michelmore R."/>
        </authorList>
    </citation>
    <scope>NUCLEOTIDE SEQUENCE [LARGE SCALE GENOMIC DNA]</scope>
</reference>